<reference evidence="1 2" key="1">
    <citation type="journal article" date="2018" name="Nat. Ecol. Evol.">
        <title>Shark genomes provide insights into elasmobranch evolution and the origin of vertebrates.</title>
        <authorList>
            <person name="Hara Y"/>
            <person name="Yamaguchi K"/>
            <person name="Onimaru K"/>
            <person name="Kadota M"/>
            <person name="Koyanagi M"/>
            <person name="Keeley SD"/>
            <person name="Tatsumi K"/>
            <person name="Tanaka K"/>
            <person name="Motone F"/>
            <person name="Kageyama Y"/>
            <person name="Nozu R"/>
            <person name="Adachi N"/>
            <person name="Nishimura O"/>
            <person name="Nakagawa R"/>
            <person name="Tanegashima C"/>
            <person name="Kiyatake I"/>
            <person name="Matsumoto R"/>
            <person name="Murakumo K"/>
            <person name="Nishida K"/>
            <person name="Terakita A"/>
            <person name="Kuratani S"/>
            <person name="Sato K"/>
            <person name="Hyodo S Kuraku.S."/>
        </authorList>
    </citation>
    <scope>NUCLEOTIDE SEQUENCE [LARGE SCALE GENOMIC DNA]</scope>
</reference>
<protein>
    <submittedName>
        <fullName evidence="1">Uncharacterized protein</fullName>
    </submittedName>
</protein>
<dbReference type="AlphaFoldDB" id="A0A401NI25"/>
<dbReference type="EMBL" id="BFAA01003684">
    <property type="protein sequence ID" value="GCB60518.1"/>
    <property type="molecule type" value="Genomic_DNA"/>
</dbReference>
<proteinExistence type="predicted"/>
<evidence type="ECO:0000313" key="2">
    <source>
        <dbReference type="Proteomes" id="UP000288216"/>
    </source>
</evidence>
<evidence type="ECO:0000313" key="1">
    <source>
        <dbReference type="EMBL" id="GCB60518.1"/>
    </source>
</evidence>
<name>A0A401NI25_SCYTO</name>
<organism evidence="1 2">
    <name type="scientific">Scyliorhinus torazame</name>
    <name type="common">Cloudy catshark</name>
    <name type="synonym">Catulus torazame</name>
    <dbReference type="NCBI Taxonomy" id="75743"/>
    <lineage>
        <taxon>Eukaryota</taxon>
        <taxon>Metazoa</taxon>
        <taxon>Chordata</taxon>
        <taxon>Craniata</taxon>
        <taxon>Vertebrata</taxon>
        <taxon>Chondrichthyes</taxon>
        <taxon>Elasmobranchii</taxon>
        <taxon>Galeomorphii</taxon>
        <taxon>Galeoidea</taxon>
        <taxon>Carcharhiniformes</taxon>
        <taxon>Scyliorhinidae</taxon>
        <taxon>Scyliorhinus</taxon>
    </lineage>
</organism>
<comment type="caution">
    <text evidence="1">The sequence shown here is derived from an EMBL/GenBank/DDBJ whole genome shotgun (WGS) entry which is preliminary data.</text>
</comment>
<sequence length="90" mass="10735">MTFQIPDINLETRGICNDSVMACFGEQLQNSTAPQLNILKFYYEEWSEEYMPHLSSRDTIRCPQQNHSKQNILEFLKKFKEFLDKKNKEN</sequence>
<accession>A0A401NI25</accession>
<gene>
    <name evidence="1" type="ORF">scyTo_0009189</name>
</gene>
<keyword evidence="2" id="KW-1185">Reference proteome</keyword>
<dbReference type="Proteomes" id="UP000288216">
    <property type="component" value="Unassembled WGS sequence"/>
</dbReference>